<dbReference type="Proteomes" id="UP000248423">
    <property type="component" value="Unassembled WGS sequence"/>
</dbReference>
<dbReference type="STRING" id="1448318.A0A319EPK0"/>
<dbReference type="AlphaFoldDB" id="A0A319EPK0"/>
<dbReference type="OrthoDB" id="4510291at2759"/>
<protein>
    <submittedName>
        <fullName evidence="2">Uncharacterized protein</fullName>
    </submittedName>
</protein>
<name>A0A319EPK0_ASPSB</name>
<sequence length="500" mass="54920">MDLPGYRKMQKLFQHHDRLFDEEHQYKKYLDALLAELERAPEAKQLGSRRLVDFKTQVLHTVQHAFRHIKRLVEGSSASTMTLGGFCTPILKALIRTRMHYGTSCHLPVDLIETAEEIIGSADPVEATDTLLIMMIEERLNNDALVMGFSLVRMTLKRVNAEGFSFHHELVGKIGETASSYLEVKDSNVRRQATLLCAELYEVAVTPLVAILEANDADTAPSVPAVYYGAEQDSTSVPPAEKKEMAQVPATDTDHNTAQVSPTDAEHSATSTGEVNEAPPVPIVEANEADTAPSVPPVEVYETQSSLPPVKVNEAPSTLPAVEANETPSVLPPVETHGTPSDLPAVDTHENPSDLPTVEANETPSALPPVETQETLSTLPAVKANELSMKNTFGGLVRYVAQVNIHQQATQLCVQLQKMAISEEHQVTQPCPVTQYGDRGKALVENSSKEVRETSPVDNQHHALRLRVDHLLRLLTVLHHINASGLRLSVRLWKGRHPTI</sequence>
<reference evidence="2 3" key="1">
    <citation type="submission" date="2018-02" db="EMBL/GenBank/DDBJ databases">
        <title>The genomes of Aspergillus section Nigri reveals drivers in fungal speciation.</title>
        <authorList>
            <consortium name="DOE Joint Genome Institute"/>
            <person name="Vesth T.C."/>
            <person name="Nybo J."/>
            <person name="Theobald S."/>
            <person name="Brandl J."/>
            <person name="Frisvad J.C."/>
            <person name="Nielsen K.F."/>
            <person name="Lyhne E.K."/>
            <person name="Kogle M.E."/>
            <person name="Kuo A."/>
            <person name="Riley R."/>
            <person name="Clum A."/>
            <person name="Nolan M."/>
            <person name="Lipzen A."/>
            <person name="Salamov A."/>
            <person name="Henrissat B."/>
            <person name="Wiebenga A."/>
            <person name="De vries R.P."/>
            <person name="Grigoriev I.V."/>
            <person name="Mortensen U.H."/>
            <person name="Andersen M.R."/>
            <person name="Baker S.E."/>
        </authorList>
    </citation>
    <scope>NUCLEOTIDE SEQUENCE [LARGE SCALE GENOMIC DNA]</scope>
    <source>
        <strain evidence="2 3">CBS 121057</strain>
    </source>
</reference>
<dbReference type="VEuPathDB" id="FungiDB:BO78DRAFT_416609"/>
<proteinExistence type="predicted"/>
<evidence type="ECO:0000313" key="3">
    <source>
        <dbReference type="Proteomes" id="UP000248423"/>
    </source>
</evidence>
<evidence type="ECO:0000256" key="1">
    <source>
        <dbReference type="SAM" id="MobiDB-lite"/>
    </source>
</evidence>
<accession>A0A319EPK0</accession>
<dbReference type="EMBL" id="KZ826333">
    <property type="protein sequence ID" value="PYI08718.1"/>
    <property type="molecule type" value="Genomic_DNA"/>
</dbReference>
<feature type="region of interest" description="Disordered" evidence="1">
    <location>
        <begin position="232"/>
        <end position="280"/>
    </location>
</feature>
<organism evidence="2 3">
    <name type="scientific">Aspergillus sclerotiicarbonarius (strain CBS 121057 / IBT 28362)</name>
    <dbReference type="NCBI Taxonomy" id="1448318"/>
    <lineage>
        <taxon>Eukaryota</taxon>
        <taxon>Fungi</taxon>
        <taxon>Dikarya</taxon>
        <taxon>Ascomycota</taxon>
        <taxon>Pezizomycotina</taxon>
        <taxon>Eurotiomycetes</taxon>
        <taxon>Eurotiomycetidae</taxon>
        <taxon>Eurotiales</taxon>
        <taxon>Aspergillaceae</taxon>
        <taxon>Aspergillus</taxon>
        <taxon>Aspergillus subgen. Circumdati</taxon>
    </lineage>
</organism>
<evidence type="ECO:0000313" key="2">
    <source>
        <dbReference type="EMBL" id="PYI08718.1"/>
    </source>
</evidence>
<feature type="compositionally biased region" description="Polar residues" evidence="1">
    <location>
        <begin position="256"/>
        <end position="274"/>
    </location>
</feature>
<keyword evidence="3" id="KW-1185">Reference proteome</keyword>
<feature type="region of interest" description="Disordered" evidence="1">
    <location>
        <begin position="328"/>
        <end position="372"/>
    </location>
</feature>
<gene>
    <name evidence="2" type="ORF">BO78DRAFT_416609</name>
</gene>